<dbReference type="InterPro" id="IPR003748">
    <property type="entry name" value="DUF169"/>
</dbReference>
<dbReference type="Proteomes" id="UP000427769">
    <property type="component" value="Chromosome"/>
</dbReference>
<dbReference type="RefSeq" id="WP_155303738.1">
    <property type="nucleotide sequence ID" value="NZ_AP021875.1"/>
</dbReference>
<evidence type="ECO:0000313" key="1">
    <source>
        <dbReference type="EMBL" id="BBO74751.1"/>
    </source>
</evidence>
<dbReference type="PANTHER" id="PTHR37954">
    <property type="entry name" value="BLL4979 PROTEIN"/>
    <property type="match status" value="1"/>
</dbReference>
<gene>
    <name evidence="1" type="ORF">DSCW_21680</name>
</gene>
<dbReference type="KEGG" id="dwd:DSCW_21680"/>
<sequence length="299" mass="33767">MAYDPAPAAREIATPINSQMYLDDVALAKALLDNADRNSGVLSNADIVFALRNLLKTTYYPVAVKYFYSEDDIEDFKNNNEYKTAMHAYTFCHFIAASRMRGDILLGTSHETGCSNAKYVMGWKELDDAEIKSHLKYTKSWDQAERFVRTKKRLPEGLLAFATAPLHKAPFKPDVVHGVCDVLQAYHLGNDWCAAYDVHPFEMIMTMNSSICHGCVQCHVTAKPNITPMCSSSKTAGKTEQSEINWVWPGDHVEPTVHWMLERTVRDGGPSFPRTGETYPGFDICKLCNFIVFRPHKQK</sequence>
<keyword evidence="2" id="KW-1185">Reference proteome</keyword>
<accession>A0A5K7Z551</accession>
<dbReference type="AlphaFoldDB" id="A0A5K7Z551"/>
<dbReference type="EMBL" id="AP021875">
    <property type="protein sequence ID" value="BBO74751.1"/>
    <property type="molecule type" value="Genomic_DNA"/>
</dbReference>
<dbReference type="PANTHER" id="PTHR37954:SF3">
    <property type="entry name" value="DUF169 DOMAIN-CONTAINING PROTEIN"/>
    <property type="match status" value="1"/>
</dbReference>
<proteinExistence type="predicted"/>
<organism evidence="1 2">
    <name type="scientific">Desulfosarcina widdelii</name>
    <dbReference type="NCBI Taxonomy" id="947919"/>
    <lineage>
        <taxon>Bacteria</taxon>
        <taxon>Pseudomonadati</taxon>
        <taxon>Thermodesulfobacteriota</taxon>
        <taxon>Desulfobacteria</taxon>
        <taxon>Desulfobacterales</taxon>
        <taxon>Desulfosarcinaceae</taxon>
        <taxon>Desulfosarcina</taxon>
    </lineage>
</organism>
<protein>
    <submittedName>
        <fullName evidence="1">Uncharacterized protein</fullName>
    </submittedName>
</protein>
<name>A0A5K7Z551_9BACT</name>
<dbReference type="OrthoDB" id="5415699at2"/>
<reference evidence="1 2" key="1">
    <citation type="submission" date="2019-11" db="EMBL/GenBank/DDBJ databases">
        <title>Comparative genomics of hydrocarbon-degrading Desulfosarcina strains.</title>
        <authorList>
            <person name="Watanabe M."/>
            <person name="Kojima H."/>
            <person name="Fukui M."/>
        </authorList>
    </citation>
    <scope>NUCLEOTIDE SEQUENCE [LARGE SCALE GENOMIC DNA]</scope>
    <source>
        <strain evidence="1 2">PP31</strain>
    </source>
</reference>
<evidence type="ECO:0000313" key="2">
    <source>
        <dbReference type="Proteomes" id="UP000427769"/>
    </source>
</evidence>
<dbReference type="Pfam" id="PF02596">
    <property type="entry name" value="DUF169"/>
    <property type="match status" value="1"/>
</dbReference>